<feature type="transmembrane region" description="Helical" evidence="6">
    <location>
        <begin position="561"/>
        <end position="583"/>
    </location>
</feature>
<accession>A0A7Y5ZZL2</accession>
<feature type="transmembrane region" description="Helical" evidence="6">
    <location>
        <begin position="423"/>
        <end position="450"/>
    </location>
</feature>
<proteinExistence type="predicted"/>
<comment type="subcellular location">
    <subcellularLocation>
        <location evidence="1">Cell membrane</location>
        <topology evidence="1">Multi-pass membrane protein</topology>
    </subcellularLocation>
</comment>
<dbReference type="GO" id="GO:0005886">
    <property type="term" value="C:plasma membrane"/>
    <property type="evidence" value="ECO:0007669"/>
    <property type="project" value="UniProtKB-SubCell"/>
</dbReference>
<keyword evidence="4 6" id="KW-1133">Transmembrane helix</keyword>
<evidence type="ECO:0000313" key="8">
    <source>
        <dbReference type="EMBL" id="NUU17068.1"/>
    </source>
</evidence>
<organism evidence="8 9">
    <name type="scientific">Cellulomonas humilata</name>
    <dbReference type="NCBI Taxonomy" id="144055"/>
    <lineage>
        <taxon>Bacteria</taxon>
        <taxon>Bacillati</taxon>
        <taxon>Actinomycetota</taxon>
        <taxon>Actinomycetes</taxon>
        <taxon>Micrococcales</taxon>
        <taxon>Cellulomonadaceae</taxon>
        <taxon>Cellulomonas</taxon>
    </lineage>
</organism>
<evidence type="ECO:0000256" key="6">
    <source>
        <dbReference type="SAM" id="Phobius"/>
    </source>
</evidence>
<feature type="transmembrane region" description="Helical" evidence="6">
    <location>
        <begin position="849"/>
        <end position="871"/>
    </location>
</feature>
<dbReference type="Pfam" id="PF02687">
    <property type="entry name" value="FtsX"/>
    <property type="match status" value="1"/>
</dbReference>
<keyword evidence="2" id="KW-1003">Cell membrane</keyword>
<sequence length="932" mass="93836">MTITTLRARTAQGWHSTTAGAALVARRRSRQDAGLLVLAAAVLAVTVFIALAVPRIVLRTADAGVQQAVRDAGPAADVVTVLGSGPGLASVDSTGRPARIDNAATLVANAATSMRKSLPAPLAAVTGPVVTAVQSSPLTARLADGFVATRIVHLGTPTTPDPLVRWVTGVEPRMTPEHPVGSPNPRLVEVGMSATAADRLGITVGARLPLTGPTRGEAVAVVTGLYEAVDPASPVWSTFADLLDLQPPPAVADVAGRAGLLTSDASLPDAMLAMQSTKSITTAFRFPADPADLRATDTRTVARAVTQLIAMPGPLTGSDGRTPSVDSDLDTVLQAADARLLAGTAQTSVLLVGLGAVGALTLVLAARLLVVRRETFLLAERARGASVASVGLRGLVESVPIVALATAAGATGAWLVAPDPRGTWVVAAAIVLVAATAPAIAAAVVVAGAWTGRRLPANRADRERVLGRRRARRLTAELALVAVAAAALVSARGRGLVQTATGSVDLLLAATPVLLAGAATVLLARALPPLLRGLSGLAARQRSLVPVVATARAGHTAGTRVPLLTLTIAIALVVFCGTTAVTVTAGQGVAADIVVGAQVRIDGKLDPAVVDVLRDAPGVTAVAGAAVLSERTFGRSSGVKARVLLVDSVPLAQILVAHDRTVDPGLAALGSAGGGGVPALISPALQRTSELIAPALMGATEFVDLDVVGTAENPPVLPTSASTLSVATGVVVVDRAVFVEASGDELPATTTWVDGPGAVAAVRDAGVAGSPGITVTERDEWLSTWRASPLNAGLLALLVATGLVLAGYAALGLVLTVVATSRERGRTLSALRTLGLDARTARAMTFGELAPLALAAVLAGTAIGIAVPWVLTGSLGLDLLTGDPAATSLQVTWVPILGATVAVLGALAVAVGVESAVRRRDRLGEVLRVGER</sequence>
<feature type="domain" description="ABC3 transporter permease C-terminal" evidence="7">
    <location>
        <begin position="803"/>
        <end position="910"/>
    </location>
</feature>
<reference evidence="8 9" key="1">
    <citation type="submission" date="2020-05" db="EMBL/GenBank/DDBJ databases">
        <title>Genome Sequencing of Type Strains.</title>
        <authorList>
            <person name="Lemaire J.F."/>
            <person name="Inderbitzin P."/>
            <person name="Gregorio O.A."/>
            <person name="Collins S.B."/>
            <person name="Wespe N."/>
            <person name="Knight-Connoni V."/>
        </authorList>
    </citation>
    <scope>NUCLEOTIDE SEQUENCE [LARGE SCALE GENOMIC DNA]</scope>
    <source>
        <strain evidence="8 9">ATCC 25174</strain>
    </source>
</reference>
<protein>
    <recommendedName>
        <fullName evidence="7">ABC3 transporter permease C-terminal domain-containing protein</fullName>
    </recommendedName>
</protein>
<feature type="transmembrane region" description="Helical" evidence="6">
    <location>
        <begin position="506"/>
        <end position="527"/>
    </location>
</feature>
<dbReference type="InterPro" id="IPR003838">
    <property type="entry name" value="ABC3_permease_C"/>
</dbReference>
<evidence type="ECO:0000256" key="3">
    <source>
        <dbReference type="ARBA" id="ARBA00022692"/>
    </source>
</evidence>
<evidence type="ECO:0000256" key="5">
    <source>
        <dbReference type="ARBA" id="ARBA00023136"/>
    </source>
</evidence>
<feature type="transmembrane region" description="Helical" evidence="6">
    <location>
        <begin position="33"/>
        <end position="53"/>
    </location>
</feature>
<comment type="caution">
    <text evidence="8">The sequence shown here is derived from an EMBL/GenBank/DDBJ whole genome shotgun (WGS) entry which is preliminary data.</text>
</comment>
<feature type="transmembrane region" description="Helical" evidence="6">
    <location>
        <begin position="891"/>
        <end position="913"/>
    </location>
</feature>
<gene>
    <name evidence="8" type="ORF">HP550_07375</name>
</gene>
<keyword evidence="5 6" id="KW-0472">Membrane</keyword>
<dbReference type="Proteomes" id="UP000565724">
    <property type="component" value="Unassembled WGS sequence"/>
</dbReference>
<dbReference type="RefSeq" id="WP_175346947.1">
    <property type="nucleotide sequence ID" value="NZ_JABMCI010000059.1"/>
</dbReference>
<feature type="transmembrane region" description="Helical" evidence="6">
    <location>
        <begin position="471"/>
        <end position="491"/>
    </location>
</feature>
<keyword evidence="3 6" id="KW-0812">Transmembrane</keyword>
<dbReference type="AlphaFoldDB" id="A0A7Y5ZZL2"/>
<keyword evidence="9" id="KW-1185">Reference proteome</keyword>
<evidence type="ECO:0000256" key="4">
    <source>
        <dbReference type="ARBA" id="ARBA00022989"/>
    </source>
</evidence>
<evidence type="ECO:0000256" key="1">
    <source>
        <dbReference type="ARBA" id="ARBA00004651"/>
    </source>
</evidence>
<feature type="transmembrane region" description="Helical" evidence="6">
    <location>
        <begin position="349"/>
        <end position="370"/>
    </location>
</feature>
<feature type="transmembrane region" description="Helical" evidence="6">
    <location>
        <begin position="390"/>
        <end position="417"/>
    </location>
</feature>
<feature type="transmembrane region" description="Helical" evidence="6">
    <location>
        <begin position="794"/>
        <end position="819"/>
    </location>
</feature>
<dbReference type="EMBL" id="JABMCI010000059">
    <property type="protein sequence ID" value="NUU17068.1"/>
    <property type="molecule type" value="Genomic_DNA"/>
</dbReference>
<evidence type="ECO:0000313" key="9">
    <source>
        <dbReference type="Proteomes" id="UP000565724"/>
    </source>
</evidence>
<evidence type="ECO:0000259" key="7">
    <source>
        <dbReference type="Pfam" id="PF02687"/>
    </source>
</evidence>
<name>A0A7Y5ZZL2_9CELL</name>
<evidence type="ECO:0000256" key="2">
    <source>
        <dbReference type="ARBA" id="ARBA00022475"/>
    </source>
</evidence>